<dbReference type="GeneID" id="92211002"/>
<evidence type="ECO:0000313" key="3">
    <source>
        <dbReference type="EMBL" id="CAK9442002.1"/>
    </source>
</evidence>
<evidence type="ECO:0000313" key="4">
    <source>
        <dbReference type="Proteomes" id="UP001497383"/>
    </source>
</evidence>
<keyword evidence="4" id="KW-1185">Reference proteome</keyword>
<dbReference type="Pfam" id="PF06824">
    <property type="entry name" value="Glyco_hydro_125"/>
    <property type="match status" value="1"/>
</dbReference>
<sequence>MDQPLHSNKNPPNLHQKQYQHQSSASMLTQSKISQRIRPVIIVLCVIITYLTFFRSTPQQPQAQGQPQKVPVLTQEEIQQHLLQSKLDFKAQGVVEQGFLQQLDKTTKTCPDYVEYSKLRHPPYSAGKRRFPYMRPAPKCRTFVSEAVEKLVSELMSRIRDPDLARLVENCLPNTLDTTILWHRDQAQLSRFAGTGAGGGGPQSFIVTGDIHAEWLRDAARQLSVYQPLVKYDPALKKLILGAIDTQAFFVNDSPYCNAFHPPPESGVKRGNTAFDDVNPRPNWRQVFECKYEIDSLASFLTLTNEYVENSGGDLAFLNKLWLQAYEKLLIVLRRESQPSFDAETGQSLPFYYSFQRQTNIGSETLPLGGVGNPVNYGTGLVRSAFRPSDDATILQFFIPGNIHMVTELKRARKNILNKEGLASVSEYMREAMVAFGESTDQLIGAIESGIKEFGIVEHPRWGKVFAYEVDGYGSATFMDDANIPSLLSIPDLGYTSVKDVVYQNTRKMILEKSGNPYYLKGLHFEGIGGPHIGIKNAWPMSLLVKIRTSDDDEEIMSSLEMVLDSTADLGLMHESVDVNSEGGAQYTRSWFAWCNSELGKTVLYMAKHKPYLIFKDEFKNSPLDIDAIMTSNQE</sequence>
<keyword evidence="2" id="KW-0812">Transmembrane</keyword>
<dbReference type="InterPro" id="IPR008928">
    <property type="entry name" value="6-hairpin_glycosidase_sf"/>
</dbReference>
<feature type="region of interest" description="Disordered" evidence="1">
    <location>
        <begin position="1"/>
        <end position="22"/>
    </location>
</feature>
<dbReference type="PANTHER" id="PTHR31047">
    <property type="entry name" value="MEIOTICALLY UP-REGULATED GENE 157 PROTEIN"/>
    <property type="match status" value="1"/>
</dbReference>
<feature type="transmembrane region" description="Helical" evidence="2">
    <location>
        <begin position="37"/>
        <end position="54"/>
    </location>
</feature>
<accession>A0ABP0ZWL9</accession>
<dbReference type="Gene3D" id="1.50.10.10">
    <property type="match status" value="1"/>
</dbReference>
<gene>
    <name evidence="3" type="ORF">LODBEIA_P58060</name>
</gene>
<evidence type="ECO:0008006" key="5">
    <source>
        <dbReference type="Google" id="ProtNLM"/>
    </source>
</evidence>
<dbReference type="InterPro" id="IPR012341">
    <property type="entry name" value="6hp_glycosidase-like_sf"/>
</dbReference>
<dbReference type="SUPFAM" id="SSF48208">
    <property type="entry name" value="Six-hairpin glycosidases"/>
    <property type="match status" value="1"/>
</dbReference>
<evidence type="ECO:0000256" key="1">
    <source>
        <dbReference type="SAM" id="MobiDB-lite"/>
    </source>
</evidence>
<organism evidence="3 4">
    <name type="scientific">Lodderomyces beijingensis</name>
    <dbReference type="NCBI Taxonomy" id="1775926"/>
    <lineage>
        <taxon>Eukaryota</taxon>
        <taxon>Fungi</taxon>
        <taxon>Dikarya</taxon>
        <taxon>Ascomycota</taxon>
        <taxon>Saccharomycotina</taxon>
        <taxon>Pichiomycetes</taxon>
        <taxon>Debaryomycetaceae</taxon>
        <taxon>Candida/Lodderomyces clade</taxon>
        <taxon>Lodderomyces</taxon>
    </lineage>
</organism>
<dbReference type="PANTHER" id="PTHR31047:SF0">
    <property type="entry name" value="MEIOTICALLY UP-REGULATED GENE 157 PROTEIN"/>
    <property type="match status" value="1"/>
</dbReference>
<name>A0ABP0ZWL9_9ASCO</name>
<dbReference type="RefSeq" id="XP_066832744.1">
    <property type="nucleotide sequence ID" value="XM_066976179.1"/>
</dbReference>
<evidence type="ECO:0000256" key="2">
    <source>
        <dbReference type="SAM" id="Phobius"/>
    </source>
</evidence>
<proteinExistence type="predicted"/>
<dbReference type="EMBL" id="OZ022412">
    <property type="protein sequence ID" value="CAK9442002.1"/>
    <property type="molecule type" value="Genomic_DNA"/>
</dbReference>
<dbReference type="Proteomes" id="UP001497383">
    <property type="component" value="Chromosome 8"/>
</dbReference>
<dbReference type="SMART" id="SM01149">
    <property type="entry name" value="DUF1237"/>
    <property type="match status" value="1"/>
</dbReference>
<dbReference type="InterPro" id="IPR008313">
    <property type="entry name" value="GH125"/>
</dbReference>
<protein>
    <recommendedName>
        <fullName evidence="5">DUF1237 domain-containing protein</fullName>
    </recommendedName>
</protein>
<reference evidence="3 4" key="1">
    <citation type="submission" date="2024-03" db="EMBL/GenBank/DDBJ databases">
        <authorList>
            <person name="Brejova B."/>
        </authorList>
    </citation>
    <scope>NUCLEOTIDE SEQUENCE [LARGE SCALE GENOMIC DNA]</scope>
    <source>
        <strain evidence="3 4">CBS 14171</strain>
    </source>
</reference>
<keyword evidence="2" id="KW-1133">Transmembrane helix</keyword>
<keyword evidence="2" id="KW-0472">Membrane</keyword>